<dbReference type="OrthoDB" id="341967at2"/>
<dbReference type="PROSITE" id="PS00622">
    <property type="entry name" value="HTH_LUXR_1"/>
    <property type="match status" value="1"/>
</dbReference>
<dbReference type="InterPro" id="IPR000792">
    <property type="entry name" value="Tscrpt_reg_LuxR_C"/>
</dbReference>
<dbReference type="Gene3D" id="1.25.40.10">
    <property type="entry name" value="Tetratricopeptide repeat domain"/>
    <property type="match status" value="1"/>
</dbReference>
<feature type="domain" description="HTH luxR-type" evidence="3">
    <location>
        <begin position="787"/>
        <end position="852"/>
    </location>
</feature>
<gene>
    <name evidence="4" type="ORF">MGEO_03210</name>
</gene>
<comment type="caution">
    <text evidence="4">The sequence shown here is derived from an EMBL/GenBank/DDBJ whole genome shotgun (WGS) entry which is preliminary data.</text>
</comment>
<dbReference type="Pfam" id="PF00196">
    <property type="entry name" value="GerE"/>
    <property type="match status" value="1"/>
</dbReference>
<dbReference type="GO" id="GO:0005524">
    <property type="term" value="F:ATP binding"/>
    <property type="evidence" value="ECO:0007669"/>
    <property type="project" value="UniProtKB-KW"/>
</dbReference>
<name>A0A1X4NNU3_9RHOB</name>
<dbReference type="InterPro" id="IPR036388">
    <property type="entry name" value="WH-like_DNA-bd_sf"/>
</dbReference>
<evidence type="ECO:0000256" key="2">
    <source>
        <dbReference type="ARBA" id="ARBA00022840"/>
    </source>
</evidence>
<dbReference type="GO" id="GO:0003677">
    <property type="term" value="F:DNA binding"/>
    <property type="evidence" value="ECO:0007669"/>
    <property type="project" value="InterPro"/>
</dbReference>
<dbReference type="InterPro" id="IPR041664">
    <property type="entry name" value="AAA_16"/>
</dbReference>
<sequence length="854" mass="93656">MRLLDREKELEALLRSLAPATSGEGRVTLVSGEAGVGKTSLLRVFTSQVSPNIRILRGACEDLRVAEPLGPWRDLLVDVDLHLADRLADSERTFSVFSHVLSALADHPGGTLVVLEDLHWADDATIDLVRFIARRIVDHPICLVVSSRAERVEERRMIRRAFVDLPTNIMNRVELSRLSEAAVSELCRESLKDPSKVFAASGGNAFYVSELLSNAGKKIPLSIRDAVLARIDQLPGDAKSIIQAASIMPRRAEVEHVMAIADCTDAEAAIEICLEEGLLTMSETALSFRHEIAREAVSSSISTIKRQALHKRLFQRLGNSKDAGLPRILHHAQAAGDKSAVAELAPKAARAAEAVGSRREAAEFYLMAVDALADASDASLLEAAAAACYLVGNHPAAAGLQTRALEKIGESDPIRRGDALRKLSRYRWIRSDFSGAFEAVREAIAVLADHRGPELAQAYSSLSQLLMTGFHTPEVEAPATRAIELAREFNRPDIISHALNNLGMSKTHSDPELGRKLLSESIEIGLKLDDPDHAARAMSNWMHFEYHRCEFKNALERAEIAAQFTLENELDAYHRYALGMIGRTKMDLGQWDEVVHFASRGFDPEDRVPENYHFNGAIALLIYQVRTGAERNDDVGEYLALFDHETSEAQRIGPYSEIVAERAWLSGQGMAEAIERLRLVAAKSTDIEAVAGVPVWLNRLGAEVSDLDIARFPKPYLLELKGDIAGAASAWADMGAPYNRALALAFGSPEQQKEAQSTFEVLQAFPAIGRMNEILGNPKNRSRGRPRAEGPYGLTNRQIDVLRLIDEGLTNEQIGARLFISPKTVDHHVSAILSRLEASSRGEAAAKARNEGLL</sequence>
<dbReference type="EMBL" id="JFKC01000002">
    <property type="protein sequence ID" value="OSQ52413.1"/>
    <property type="molecule type" value="Genomic_DNA"/>
</dbReference>
<keyword evidence="5" id="KW-1185">Reference proteome</keyword>
<dbReference type="GO" id="GO:0006355">
    <property type="term" value="P:regulation of DNA-templated transcription"/>
    <property type="evidence" value="ECO:0007669"/>
    <property type="project" value="InterPro"/>
</dbReference>
<dbReference type="PRINTS" id="PR00038">
    <property type="entry name" value="HTHLUXR"/>
</dbReference>
<dbReference type="SMART" id="SM00421">
    <property type="entry name" value="HTH_LUXR"/>
    <property type="match status" value="1"/>
</dbReference>
<dbReference type="PROSITE" id="PS50043">
    <property type="entry name" value="HTH_LUXR_2"/>
    <property type="match status" value="1"/>
</dbReference>
<dbReference type="AlphaFoldDB" id="A0A1X4NNU3"/>
<dbReference type="InterPro" id="IPR016032">
    <property type="entry name" value="Sig_transdc_resp-reg_C-effctor"/>
</dbReference>
<evidence type="ECO:0000259" key="3">
    <source>
        <dbReference type="PROSITE" id="PS50043"/>
    </source>
</evidence>
<dbReference type="CDD" id="cd06170">
    <property type="entry name" value="LuxR_C_like"/>
    <property type="match status" value="1"/>
</dbReference>
<dbReference type="InterPro" id="IPR011990">
    <property type="entry name" value="TPR-like_helical_dom_sf"/>
</dbReference>
<dbReference type="SUPFAM" id="SSF46894">
    <property type="entry name" value="C-terminal effector domain of the bipartite response regulators"/>
    <property type="match status" value="1"/>
</dbReference>
<dbReference type="SUPFAM" id="SSF52540">
    <property type="entry name" value="P-loop containing nucleoside triphosphate hydrolases"/>
    <property type="match status" value="1"/>
</dbReference>
<evidence type="ECO:0000313" key="4">
    <source>
        <dbReference type="EMBL" id="OSQ52413.1"/>
    </source>
</evidence>
<dbReference type="SUPFAM" id="SSF48452">
    <property type="entry name" value="TPR-like"/>
    <property type="match status" value="1"/>
</dbReference>
<protein>
    <recommendedName>
        <fullName evidence="3">HTH luxR-type domain-containing protein</fullName>
    </recommendedName>
</protein>
<reference evidence="4 5" key="1">
    <citation type="submission" date="2014-03" db="EMBL/GenBank/DDBJ databases">
        <title>The draft genome sequence of Marivita geojedonensis KCTC 23882.</title>
        <authorList>
            <person name="Lai Q."/>
            <person name="Shao Z."/>
        </authorList>
    </citation>
    <scope>NUCLEOTIDE SEQUENCE [LARGE SCALE GENOMIC DNA]</scope>
    <source>
        <strain evidence="4 5">DPG-138</strain>
    </source>
</reference>
<proteinExistence type="predicted"/>
<dbReference type="Pfam" id="PF13191">
    <property type="entry name" value="AAA_16"/>
    <property type="match status" value="1"/>
</dbReference>
<dbReference type="STRING" id="1123756.MGEO_03210"/>
<dbReference type="RefSeq" id="WP_085635283.1">
    <property type="nucleotide sequence ID" value="NZ_JFKC01000002.1"/>
</dbReference>
<keyword evidence="1" id="KW-0547">Nucleotide-binding</keyword>
<dbReference type="Gene3D" id="3.40.50.300">
    <property type="entry name" value="P-loop containing nucleotide triphosphate hydrolases"/>
    <property type="match status" value="1"/>
</dbReference>
<evidence type="ECO:0000313" key="5">
    <source>
        <dbReference type="Proteomes" id="UP000193926"/>
    </source>
</evidence>
<accession>A0A1X4NNU3</accession>
<dbReference type="GO" id="GO:0004016">
    <property type="term" value="F:adenylate cyclase activity"/>
    <property type="evidence" value="ECO:0007669"/>
    <property type="project" value="TreeGrafter"/>
</dbReference>
<dbReference type="Gene3D" id="1.10.10.10">
    <property type="entry name" value="Winged helix-like DNA-binding domain superfamily/Winged helix DNA-binding domain"/>
    <property type="match status" value="1"/>
</dbReference>
<keyword evidence="2" id="KW-0067">ATP-binding</keyword>
<evidence type="ECO:0000256" key="1">
    <source>
        <dbReference type="ARBA" id="ARBA00022741"/>
    </source>
</evidence>
<dbReference type="GO" id="GO:0005737">
    <property type="term" value="C:cytoplasm"/>
    <property type="evidence" value="ECO:0007669"/>
    <property type="project" value="TreeGrafter"/>
</dbReference>
<dbReference type="PANTHER" id="PTHR16305:SF28">
    <property type="entry name" value="GUANYLATE CYCLASE DOMAIN-CONTAINING PROTEIN"/>
    <property type="match status" value="1"/>
</dbReference>
<dbReference type="Proteomes" id="UP000193926">
    <property type="component" value="Unassembled WGS sequence"/>
</dbReference>
<dbReference type="InterPro" id="IPR027417">
    <property type="entry name" value="P-loop_NTPase"/>
</dbReference>
<organism evidence="4 5">
    <name type="scientific">Marivita geojedonensis</name>
    <dbReference type="NCBI Taxonomy" id="1123756"/>
    <lineage>
        <taxon>Bacteria</taxon>
        <taxon>Pseudomonadati</taxon>
        <taxon>Pseudomonadota</taxon>
        <taxon>Alphaproteobacteria</taxon>
        <taxon>Rhodobacterales</taxon>
        <taxon>Roseobacteraceae</taxon>
        <taxon>Marivita</taxon>
    </lineage>
</organism>
<dbReference type="PANTHER" id="PTHR16305">
    <property type="entry name" value="TESTICULAR SOLUBLE ADENYLYL CYCLASE"/>
    <property type="match status" value="1"/>
</dbReference>